<keyword evidence="1" id="KW-0812">Transmembrane</keyword>
<protein>
    <submittedName>
        <fullName evidence="2">Uncharacterized protein</fullName>
    </submittedName>
</protein>
<feature type="transmembrane region" description="Helical" evidence="1">
    <location>
        <begin position="43"/>
        <end position="62"/>
    </location>
</feature>
<keyword evidence="1" id="KW-1133">Transmembrane helix</keyword>
<keyword evidence="3" id="KW-1185">Reference proteome</keyword>
<feature type="transmembrane region" description="Helical" evidence="1">
    <location>
        <begin position="69"/>
        <end position="90"/>
    </location>
</feature>
<organism evidence="2 3">
    <name type="scientific">Coffea canephora</name>
    <name type="common">Robusta coffee</name>
    <dbReference type="NCBI Taxonomy" id="49390"/>
    <lineage>
        <taxon>Eukaryota</taxon>
        <taxon>Viridiplantae</taxon>
        <taxon>Streptophyta</taxon>
        <taxon>Embryophyta</taxon>
        <taxon>Tracheophyta</taxon>
        <taxon>Spermatophyta</taxon>
        <taxon>Magnoliopsida</taxon>
        <taxon>eudicotyledons</taxon>
        <taxon>Gunneridae</taxon>
        <taxon>Pentapetalae</taxon>
        <taxon>asterids</taxon>
        <taxon>lamiids</taxon>
        <taxon>Gentianales</taxon>
        <taxon>Rubiaceae</taxon>
        <taxon>Ixoroideae</taxon>
        <taxon>Gardenieae complex</taxon>
        <taxon>Bertiereae - Coffeeae clade</taxon>
        <taxon>Coffeeae</taxon>
        <taxon>Coffea</taxon>
    </lineage>
</organism>
<dbReference type="EMBL" id="HG739158">
    <property type="protein sequence ID" value="CDP13240.1"/>
    <property type="molecule type" value="Genomic_DNA"/>
</dbReference>
<accession>A0A068UXK6</accession>
<gene>
    <name evidence="2" type="ORF">GSCOC_T00038118001</name>
</gene>
<feature type="transmembrane region" description="Helical" evidence="1">
    <location>
        <begin position="119"/>
        <end position="135"/>
    </location>
</feature>
<evidence type="ECO:0000313" key="3">
    <source>
        <dbReference type="Proteomes" id="UP000295252"/>
    </source>
</evidence>
<dbReference type="InParanoid" id="A0A068UXK6"/>
<name>A0A068UXK6_COFCA</name>
<sequence length="136" mass="15934">MANIFQLQDGSKKRQWSDTFLFRLFFVVTTHNTKEGNAQFLELSNIFLLLLFSSFRILRFLFVRNVKQVQVAILVHTSNGCQILLLFFFLGRKENCESRCLASSSRMNYQSTDNTPSKIIFNTIMLVSSIYIYFFD</sequence>
<proteinExistence type="predicted"/>
<evidence type="ECO:0000313" key="2">
    <source>
        <dbReference type="EMBL" id="CDP13240.1"/>
    </source>
</evidence>
<dbReference type="Gramene" id="CDP13240">
    <property type="protein sequence ID" value="CDP13240"/>
    <property type="gene ID" value="GSCOC_T00038118001"/>
</dbReference>
<evidence type="ECO:0000256" key="1">
    <source>
        <dbReference type="SAM" id="Phobius"/>
    </source>
</evidence>
<dbReference type="AlphaFoldDB" id="A0A068UXK6"/>
<keyword evidence="1" id="KW-0472">Membrane</keyword>
<reference evidence="3" key="1">
    <citation type="journal article" date="2014" name="Science">
        <title>The coffee genome provides insight into the convergent evolution of caffeine biosynthesis.</title>
        <authorList>
            <person name="Denoeud F."/>
            <person name="Carretero-Paulet L."/>
            <person name="Dereeper A."/>
            <person name="Droc G."/>
            <person name="Guyot R."/>
            <person name="Pietrella M."/>
            <person name="Zheng C."/>
            <person name="Alberti A."/>
            <person name="Anthony F."/>
            <person name="Aprea G."/>
            <person name="Aury J.M."/>
            <person name="Bento P."/>
            <person name="Bernard M."/>
            <person name="Bocs S."/>
            <person name="Campa C."/>
            <person name="Cenci A."/>
            <person name="Combes M.C."/>
            <person name="Crouzillat D."/>
            <person name="Da Silva C."/>
            <person name="Daddiego L."/>
            <person name="De Bellis F."/>
            <person name="Dussert S."/>
            <person name="Garsmeur O."/>
            <person name="Gayraud T."/>
            <person name="Guignon V."/>
            <person name="Jahn K."/>
            <person name="Jamilloux V."/>
            <person name="Joet T."/>
            <person name="Labadie K."/>
            <person name="Lan T."/>
            <person name="Leclercq J."/>
            <person name="Lepelley M."/>
            <person name="Leroy T."/>
            <person name="Li L.T."/>
            <person name="Librado P."/>
            <person name="Lopez L."/>
            <person name="Munoz A."/>
            <person name="Noel B."/>
            <person name="Pallavicini A."/>
            <person name="Perrotta G."/>
            <person name="Poncet V."/>
            <person name="Pot D."/>
            <person name="Priyono X."/>
            <person name="Rigoreau M."/>
            <person name="Rouard M."/>
            <person name="Rozas J."/>
            <person name="Tranchant-Dubreuil C."/>
            <person name="VanBuren R."/>
            <person name="Zhang Q."/>
            <person name="Andrade A.C."/>
            <person name="Argout X."/>
            <person name="Bertrand B."/>
            <person name="de Kochko A."/>
            <person name="Graziosi G."/>
            <person name="Henry R.J."/>
            <person name="Jayarama X."/>
            <person name="Ming R."/>
            <person name="Nagai C."/>
            <person name="Rounsley S."/>
            <person name="Sankoff D."/>
            <person name="Giuliano G."/>
            <person name="Albert V.A."/>
            <person name="Wincker P."/>
            <person name="Lashermes P."/>
        </authorList>
    </citation>
    <scope>NUCLEOTIDE SEQUENCE [LARGE SCALE GENOMIC DNA]</scope>
    <source>
        <strain evidence="3">cv. DH200-94</strain>
    </source>
</reference>
<dbReference type="Proteomes" id="UP000295252">
    <property type="component" value="Chromosome III"/>
</dbReference>